<reference evidence="4" key="1">
    <citation type="journal article" date="2017" name="Nat. Microbiol.">
        <title>Global analysis of biosynthetic gene clusters reveals vast potential of secondary metabolite production in Penicillium species.</title>
        <authorList>
            <person name="Nielsen J.C."/>
            <person name="Grijseels S."/>
            <person name="Prigent S."/>
            <person name="Ji B."/>
            <person name="Dainat J."/>
            <person name="Nielsen K.F."/>
            <person name="Frisvad J.C."/>
            <person name="Workman M."/>
            <person name="Nielsen J."/>
        </authorList>
    </citation>
    <scope>NUCLEOTIDE SEQUENCE [LARGE SCALE GENOMIC DNA]</scope>
    <source>
        <strain evidence="4">IBT 14082</strain>
    </source>
</reference>
<dbReference type="GO" id="GO:0032185">
    <property type="term" value="P:septin cytoskeleton organization"/>
    <property type="evidence" value="ECO:0007669"/>
    <property type="project" value="TreeGrafter"/>
</dbReference>
<accession>A0A1V6SNB8</accession>
<dbReference type="STRING" id="254877.A0A1V6SNB8"/>
<keyword evidence="2" id="KW-0812">Transmembrane</keyword>
<evidence type="ECO:0000256" key="2">
    <source>
        <dbReference type="SAM" id="Phobius"/>
    </source>
</evidence>
<dbReference type="GO" id="GO:0030866">
    <property type="term" value="P:cortical actin cytoskeleton organization"/>
    <property type="evidence" value="ECO:0007669"/>
    <property type="project" value="TreeGrafter"/>
</dbReference>
<sequence length="251" mass="27882">MGFSRATLGFTGLFFMAASILLIFLTLLGGARNSNPLNQIYFLQADTGNIPGAPTTSRWTFWNICGVTNGRNDCGDTHVDFPFDPPSHRNFDTTENVPQEFIGTKHYFLTSRFMFPFLIIGLFFATCSFFTGMLAICTRIASYLSGFLAWIALTFQVITTCLMTAVFVQGRHAFNNNGQDASLGVKAFAFMWTASVCQFLSCLLYCLGGAVGRKDTSSGYSGRKERRRGFFSSQRSNSVRSQKKEEANNYA</sequence>
<evidence type="ECO:0000313" key="4">
    <source>
        <dbReference type="Proteomes" id="UP000191342"/>
    </source>
</evidence>
<dbReference type="Gene3D" id="1.20.140.150">
    <property type="match status" value="1"/>
</dbReference>
<comment type="caution">
    <text evidence="3">The sequence shown here is derived from an EMBL/GenBank/DDBJ whole genome shotgun (WGS) entry which is preliminary data.</text>
</comment>
<dbReference type="PANTHER" id="PTHR36414">
    <property type="entry name" value="PROTEIN SUR7"/>
    <property type="match status" value="1"/>
</dbReference>
<dbReference type="OrthoDB" id="5419460at2759"/>
<dbReference type="EMBL" id="MLQL01000033">
    <property type="protein sequence ID" value="OQE15159.1"/>
    <property type="molecule type" value="Genomic_DNA"/>
</dbReference>
<dbReference type="GO" id="GO:0005886">
    <property type="term" value="C:plasma membrane"/>
    <property type="evidence" value="ECO:0007669"/>
    <property type="project" value="InterPro"/>
</dbReference>
<evidence type="ECO:0000313" key="3">
    <source>
        <dbReference type="EMBL" id="OQE15159.1"/>
    </source>
</evidence>
<proteinExistence type="predicted"/>
<feature type="transmembrane region" description="Helical" evidence="2">
    <location>
        <begin position="147"/>
        <end position="168"/>
    </location>
</feature>
<keyword evidence="4" id="KW-1185">Reference proteome</keyword>
<evidence type="ECO:0000256" key="1">
    <source>
        <dbReference type="SAM" id="MobiDB-lite"/>
    </source>
</evidence>
<dbReference type="GO" id="GO:0006897">
    <property type="term" value="P:endocytosis"/>
    <property type="evidence" value="ECO:0007669"/>
    <property type="project" value="TreeGrafter"/>
</dbReference>
<feature type="compositionally biased region" description="Polar residues" evidence="1">
    <location>
        <begin position="231"/>
        <end position="240"/>
    </location>
</feature>
<dbReference type="GO" id="GO:0031505">
    <property type="term" value="P:fungal-type cell wall organization"/>
    <property type="evidence" value="ECO:0007669"/>
    <property type="project" value="TreeGrafter"/>
</dbReference>
<feature type="region of interest" description="Disordered" evidence="1">
    <location>
        <begin position="213"/>
        <end position="251"/>
    </location>
</feature>
<organism evidence="3 4">
    <name type="scientific">Penicillium flavigenum</name>
    <dbReference type="NCBI Taxonomy" id="254877"/>
    <lineage>
        <taxon>Eukaryota</taxon>
        <taxon>Fungi</taxon>
        <taxon>Dikarya</taxon>
        <taxon>Ascomycota</taxon>
        <taxon>Pezizomycotina</taxon>
        <taxon>Eurotiomycetes</taxon>
        <taxon>Eurotiomycetidae</taxon>
        <taxon>Eurotiales</taxon>
        <taxon>Aspergillaceae</taxon>
        <taxon>Penicillium</taxon>
    </lineage>
</organism>
<keyword evidence="2" id="KW-0472">Membrane</keyword>
<dbReference type="InterPro" id="IPR009571">
    <property type="entry name" value="SUR7/Rim9-like_fungi"/>
</dbReference>
<protein>
    <recommendedName>
        <fullName evidence="5">MARVEL domain-containing protein</fullName>
    </recommendedName>
</protein>
<dbReference type="Pfam" id="PF06687">
    <property type="entry name" value="SUR7"/>
    <property type="match status" value="1"/>
</dbReference>
<dbReference type="AlphaFoldDB" id="A0A1V6SNB8"/>
<evidence type="ECO:0008006" key="5">
    <source>
        <dbReference type="Google" id="ProtNLM"/>
    </source>
</evidence>
<feature type="transmembrane region" description="Helical" evidence="2">
    <location>
        <begin position="113"/>
        <end position="135"/>
    </location>
</feature>
<dbReference type="Proteomes" id="UP000191342">
    <property type="component" value="Unassembled WGS sequence"/>
</dbReference>
<keyword evidence="2" id="KW-1133">Transmembrane helix</keyword>
<name>A0A1V6SNB8_9EURO</name>
<feature type="compositionally biased region" description="Basic and acidic residues" evidence="1">
    <location>
        <begin position="242"/>
        <end position="251"/>
    </location>
</feature>
<dbReference type="PANTHER" id="PTHR36414:SF1">
    <property type="entry name" value="PROTEIN SUR7"/>
    <property type="match status" value="1"/>
</dbReference>
<feature type="transmembrane region" description="Helical" evidence="2">
    <location>
        <begin position="188"/>
        <end position="207"/>
    </location>
</feature>
<gene>
    <name evidence="3" type="ORF">PENFLA_c033G08099</name>
</gene>
<feature type="transmembrane region" description="Helical" evidence="2">
    <location>
        <begin position="7"/>
        <end position="28"/>
    </location>
</feature>
<dbReference type="GO" id="GO:0005938">
    <property type="term" value="C:cell cortex"/>
    <property type="evidence" value="ECO:0007669"/>
    <property type="project" value="TreeGrafter"/>
</dbReference>
<dbReference type="GO" id="GO:0045121">
    <property type="term" value="C:membrane raft"/>
    <property type="evidence" value="ECO:0007669"/>
    <property type="project" value="TreeGrafter"/>
</dbReference>